<comment type="caution">
    <text evidence="11">The sequence shown here is derived from an EMBL/GenBank/DDBJ whole genome shotgun (WGS) entry which is preliminary data.</text>
</comment>
<dbReference type="GO" id="GO:0006438">
    <property type="term" value="P:valyl-tRNA aminoacylation"/>
    <property type="evidence" value="ECO:0007669"/>
    <property type="project" value="InterPro"/>
</dbReference>
<dbReference type="PANTHER" id="PTHR11946:SF109">
    <property type="entry name" value="VALINE--TRNA LIGASE"/>
    <property type="match status" value="1"/>
</dbReference>
<dbReference type="InterPro" id="IPR002303">
    <property type="entry name" value="Valyl-tRNA_ligase"/>
</dbReference>
<dbReference type="EMBL" id="JADFTS010000006">
    <property type="protein sequence ID" value="KAF9600861.1"/>
    <property type="molecule type" value="Genomic_DNA"/>
</dbReference>
<dbReference type="Proteomes" id="UP000631114">
    <property type="component" value="Unassembled WGS sequence"/>
</dbReference>
<evidence type="ECO:0000256" key="10">
    <source>
        <dbReference type="SAM" id="MobiDB-lite"/>
    </source>
</evidence>
<dbReference type="EC" id="6.1.1.9" evidence="2"/>
<keyword evidence="4" id="KW-0547">Nucleotide-binding</keyword>
<keyword evidence="9" id="KW-0175">Coiled coil</keyword>
<protein>
    <recommendedName>
        <fullName evidence="2">valine--tRNA ligase</fullName>
        <ecNumber evidence="2">6.1.1.9</ecNumber>
    </recommendedName>
    <alternativeName>
        <fullName evidence="8">Valyl-tRNA synthetase</fullName>
    </alternativeName>
</protein>
<feature type="compositionally biased region" description="Basic and acidic residues" evidence="10">
    <location>
        <begin position="229"/>
        <end position="243"/>
    </location>
</feature>
<evidence type="ECO:0000256" key="6">
    <source>
        <dbReference type="ARBA" id="ARBA00022917"/>
    </source>
</evidence>
<evidence type="ECO:0000256" key="3">
    <source>
        <dbReference type="ARBA" id="ARBA00022598"/>
    </source>
</evidence>
<evidence type="ECO:0000256" key="2">
    <source>
        <dbReference type="ARBA" id="ARBA00013169"/>
    </source>
</evidence>
<name>A0A835HKZ3_9MAGN</name>
<evidence type="ECO:0000256" key="7">
    <source>
        <dbReference type="ARBA" id="ARBA00023146"/>
    </source>
</evidence>
<dbReference type="GO" id="GO:0005524">
    <property type="term" value="F:ATP binding"/>
    <property type="evidence" value="ECO:0007669"/>
    <property type="project" value="UniProtKB-KW"/>
</dbReference>
<feature type="region of interest" description="Disordered" evidence="10">
    <location>
        <begin position="214"/>
        <end position="243"/>
    </location>
</feature>
<evidence type="ECO:0000256" key="5">
    <source>
        <dbReference type="ARBA" id="ARBA00022840"/>
    </source>
</evidence>
<keyword evidence="6" id="KW-0648">Protein biosynthesis</keyword>
<accession>A0A835HKZ3</accession>
<keyword evidence="3" id="KW-0436">Ligase</keyword>
<evidence type="ECO:0000256" key="9">
    <source>
        <dbReference type="SAM" id="Coils"/>
    </source>
</evidence>
<comment type="similarity">
    <text evidence="1">Belongs to the class-I aminoacyl-tRNA synthetase family.</text>
</comment>
<feature type="coiled-coil region" evidence="9">
    <location>
        <begin position="94"/>
        <end position="163"/>
    </location>
</feature>
<dbReference type="PANTHER" id="PTHR11946">
    <property type="entry name" value="VALYL-TRNA SYNTHETASES"/>
    <property type="match status" value="1"/>
</dbReference>
<evidence type="ECO:0000256" key="1">
    <source>
        <dbReference type="ARBA" id="ARBA00005594"/>
    </source>
</evidence>
<evidence type="ECO:0000313" key="12">
    <source>
        <dbReference type="Proteomes" id="UP000631114"/>
    </source>
</evidence>
<dbReference type="GO" id="GO:0005829">
    <property type="term" value="C:cytosol"/>
    <property type="evidence" value="ECO:0007669"/>
    <property type="project" value="TreeGrafter"/>
</dbReference>
<keyword evidence="7" id="KW-0030">Aminoacyl-tRNA synthetase</keyword>
<evidence type="ECO:0000256" key="8">
    <source>
        <dbReference type="ARBA" id="ARBA00029936"/>
    </source>
</evidence>
<gene>
    <name evidence="11" type="ORF">IFM89_013457</name>
</gene>
<keyword evidence="12" id="KW-1185">Reference proteome</keyword>
<reference evidence="11 12" key="1">
    <citation type="submission" date="2020-10" db="EMBL/GenBank/DDBJ databases">
        <title>The Coptis chinensis genome and diversification of protoberbering-type alkaloids.</title>
        <authorList>
            <person name="Wang B."/>
            <person name="Shu S."/>
            <person name="Song C."/>
            <person name="Liu Y."/>
        </authorList>
    </citation>
    <scope>NUCLEOTIDE SEQUENCE [LARGE SCALE GENOMIC DNA]</scope>
    <source>
        <strain evidence="11">HL-2020</strain>
        <tissue evidence="11">Leaf</tissue>
    </source>
</reference>
<evidence type="ECO:0000256" key="4">
    <source>
        <dbReference type="ARBA" id="ARBA00022741"/>
    </source>
</evidence>
<dbReference type="OrthoDB" id="272481at2759"/>
<proteinExistence type="inferred from homology"/>
<keyword evidence="5" id="KW-0067">ATP-binding</keyword>
<organism evidence="11 12">
    <name type="scientific">Coptis chinensis</name>
    <dbReference type="NCBI Taxonomy" id="261450"/>
    <lineage>
        <taxon>Eukaryota</taxon>
        <taxon>Viridiplantae</taxon>
        <taxon>Streptophyta</taxon>
        <taxon>Embryophyta</taxon>
        <taxon>Tracheophyta</taxon>
        <taxon>Spermatophyta</taxon>
        <taxon>Magnoliopsida</taxon>
        <taxon>Ranunculales</taxon>
        <taxon>Ranunculaceae</taxon>
        <taxon>Coptidoideae</taxon>
        <taxon>Coptis</taxon>
    </lineage>
</organism>
<dbReference type="GO" id="GO:0004832">
    <property type="term" value="F:valine-tRNA ligase activity"/>
    <property type="evidence" value="ECO:0007669"/>
    <property type="project" value="UniProtKB-EC"/>
</dbReference>
<evidence type="ECO:0000313" key="11">
    <source>
        <dbReference type="EMBL" id="KAF9600861.1"/>
    </source>
</evidence>
<sequence length="243" mass="27839">MTESHMNLVDGIVKSLRSLRPQLSPNERHQRQPAFAVCRTDKSEFIKTQELEISTFASLSSLEVLGEYDTRLSECGCSKVENEDITAYLELRGALNTEAELEKLRKRRGELQKQHDNLKQIMSVAGYKQKVAEHRQNEDVAKLEKLMRELNVIEETTSNLERAIAGGRYSHHDKRSKLPGWILSHFRDAHLNLSTYKALHIAREFLRKMAQPYDKAGSSGKKTVLSQEDLEKLGDRDPSDMLF</sequence>
<dbReference type="AlphaFoldDB" id="A0A835HKZ3"/>